<name>A0A2T6ZHH1_TUBBO</name>
<sequence length="158" mass="17443">MADNQEQPEARNGQQPRIYTFSPPWVLPPSWEVLHLSLADLRQELQQGHAAVGGDQVAVQADFLQDVQRLRDETSRQERNNIARVIKSGASRNSTALEPLYGVNGELVLDFPATFGDAKALDDATINPPLVALGLNTDGTLSTRKAHFYKYIGLVYEA</sequence>
<evidence type="ECO:0000313" key="2">
    <source>
        <dbReference type="Proteomes" id="UP000244722"/>
    </source>
</evidence>
<gene>
    <name evidence="1" type="ORF">B9Z19DRAFT_1132192</name>
</gene>
<comment type="caution">
    <text evidence="1">The sequence shown here is derived from an EMBL/GenBank/DDBJ whole genome shotgun (WGS) entry which is preliminary data.</text>
</comment>
<keyword evidence="2" id="KW-1185">Reference proteome</keyword>
<dbReference type="STRING" id="42251.A0A2T6ZHH1"/>
<proteinExistence type="predicted"/>
<dbReference type="AlphaFoldDB" id="A0A2T6ZHH1"/>
<protein>
    <submittedName>
        <fullName evidence="1">Uncharacterized protein</fullName>
    </submittedName>
</protein>
<dbReference type="EMBL" id="NESQ01000259">
    <property type="protein sequence ID" value="PUU74935.1"/>
    <property type="molecule type" value="Genomic_DNA"/>
</dbReference>
<evidence type="ECO:0000313" key="1">
    <source>
        <dbReference type="EMBL" id="PUU74935.1"/>
    </source>
</evidence>
<reference evidence="1 2" key="1">
    <citation type="submission" date="2017-04" db="EMBL/GenBank/DDBJ databases">
        <title>Draft genome sequence of Tuber borchii Vittad., a whitish edible truffle.</title>
        <authorList>
            <consortium name="DOE Joint Genome Institute"/>
            <person name="Murat C."/>
            <person name="Kuo A."/>
            <person name="Barry K.W."/>
            <person name="Clum A."/>
            <person name="Dockter R.B."/>
            <person name="Fauchery L."/>
            <person name="Iotti M."/>
            <person name="Kohler A."/>
            <person name="Labutti K."/>
            <person name="Lindquist E.A."/>
            <person name="Lipzen A."/>
            <person name="Ohm R.A."/>
            <person name="Wang M."/>
            <person name="Grigoriev I.V."/>
            <person name="Zambonelli A."/>
            <person name="Martin F.M."/>
        </authorList>
    </citation>
    <scope>NUCLEOTIDE SEQUENCE [LARGE SCALE GENOMIC DNA]</scope>
    <source>
        <strain evidence="1 2">Tbo3840</strain>
    </source>
</reference>
<accession>A0A2T6ZHH1</accession>
<dbReference type="OrthoDB" id="5413892at2759"/>
<organism evidence="1 2">
    <name type="scientific">Tuber borchii</name>
    <name type="common">White truffle</name>
    <dbReference type="NCBI Taxonomy" id="42251"/>
    <lineage>
        <taxon>Eukaryota</taxon>
        <taxon>Fungi</taxon>
        <taxon>Dikarya</taxon>
        <taxon>Ascomycota</taxon>
        <taxon>Pezizomycotina</taxon>
        <taxon>Pezizomycetes</taxon>
        <taxon>Pezizales</taxon>
        <taxon>Tuberaceae</taxon>
        <taxon>Tuber</taxon>
    </lineage>
</organism>
<dbReference type="Proteomes" id="UP000244722">
    <property type="component" value="Unassembled WGS sequence"/>
</dbReference>